<dbReference type="Gene3D" id="3.50.50.60">
    <property type="entry name" value="FAD/NAD(P)-binding domain"/>
    <property type="match status" value="2"/>
</dbReference>
<evidence type="ECO:0000313" key="6">
    <source>
        <dbReference type="EMBL" id="QID18615.1"/>
    </source>
</evidence>
<organism evidence="6 7">
    <name type="scientific">Nitrogeniibacter mangrovi</name>
    <dbReference type="NCBI Taxonomy" id="2016596"/>
    <lineage>
        <taxon>Bacteria</taxon>
        <taxon>Pseudomonadati</taxon>
        <taxon>Pseudomonadota</taxon>
        <taxon>Betaproteobacteria</taxon>
        <taxon>Rhodocyclales</taxon>
        <taxon>Zoogloeaceae</taxon>
        <taxon>Nitrogeniibacter</taxon>
    </lineage>
</organism>
<evidence type="ECO:0000313" key="7">
    <source>
        <dbReference type="Proteomes" id="UP000501991"/>
    </source>
</evidence>
<dbReference type="RefSeq" id="WP_173766436.1">
    <property type="nucleotide sequence ID" value="NZ_CP048836.1"/>
</dbReference>
<dbReference type="Pfam" id="PF07992">
    <property type="entry name" value="Pyr_redox_2"/>
    <property type="match status" value="1"/>
</dbReference>
<feature type="domain" description="FAD/NAD(P)-binding" evidence="5">
    <location>
        <begin position="1"/>
        <end position="312"/>
    </location>
</feature>
<dbReference type="AlphaFoldDB" id="A0A6C1B718"/>
<dbReference type="PANTHER" id="PTHR43429">
    <property type="entry name" value="PYRIDINE NUCLEOTIDE-DISULFIDE OXIDOREDUCTASE DOMAIN-CONTAINING"/>
    <property type="match status" value="1"/>
</dbReference>
<keyword evidence="4" id="KW-0274">FAD</keyword>
<gene>
    <name evidence="6" type="ORF">G3580_13870</name>
</gene>
<comment type="similarity">
    <text evidence="2">Belongs to the FAD-dependent oxidoreductase family.</text>
</comment>
<accession>A0A6C1B718</accession>
<evidence type="ECO:0000256" key="4">
    <source>
        <dbReference type="ARBA" id="ARBA00022827"/>
    </source>
</evidence>
<keyword evidence="7" id="KW-1185">Reference proteome</keyword>
<comment type="cofactor">
    <cofactor evidence="1">
        <name>FAD</name>
        <dbReference type="ChEBI" id="CHEBI:57692"/>
    </cofactor>
</comment>
<name>A0A6C1B718_9RHOO</name>
<dbReference type="GO" id="GO:0016491">
    <property type="term" value="F:oxidoreductase activity"/>
    <property type="evidence" value="ECO:0007669"/>
    <property type="project" value="InterPro"/>
</dbReference>
<dbReference type="InterPro" id="IPR036188">
    <property type="entry name" value="FAD/NAD-bd_sf"/>
</dbReference>
<dbReference type="KEGG" id="azq:G3580_13870"/>
<sequence length="450" mass="48398">MKYVILGNGPAGVVAAETLRAQDKDGEILLVGCENLPPYSRMAIPYLLEENIEEPGTYLRKKQGHFEQLRIDQKNARAAAVDVNRKMVHFVDNSVESYDRLLIATGSHPVRPPIPGLDLPQVQNCWTLEDARAIARLTKPGSRVIQLGAGFIGCIIMEALAKRGVELTVVEMGDRMVPRMMTPKAGGMIKQWVEEKGIRVRTEARVEKIEPVGGQKKDSGGMFTRLVNALTGGDAEQPASAHEGPVSVTLSTGEVMEADVVIVAAGVKPNIDFLEGTGVKVEAGVIVDAGMRTNVPDIYAAGDVAAGLDFFTGEPMVSAIQPNAADQARVAAINMTGGETELPGVLAINVLDTLGLISTSFGQWWGDENGQGVELVEESKYRYISLQFKDDVLIGATSIGRTDHVGALRGLIQGRQNLGEWKDRLLENPAAFFEAYVAVTQPTSLARNAA</sequence>
<dbReference type="Proteomes" id="UP000501991">
    <property type="component" value="Chromosome"/>
</dbReference>
<dbReference type="SUPFAM" id="SSF51905">
    <property type="entry name" value="FAD/NAD(P)-binding domain"/>
    <property type="match status" value="1"/>
</dbReference>
<dbReference type="PRINTS" id="PR00411">
    <property type="entry name" value="PNDRDTASEI"/>
</dbReference>
<protein>
    <submittedName>
        <fullName evidence="6">NAD(P)/FAD-dependent oxidoreductase</fullName>
    </submittedName>
</protein>
<evidence type="ECO:0000256" key="2">
    <source>
        <dbReference type="ARBA" id="ARBA00006442"/>
    </source>
</evidence>
<dbReference type="EMBL" id="CP048836">
    <property type="protein sequence ID" value="QID18615.1"/>
    <property type="molecule type" value="Genomic_DNA"/>
</dbReference>
<evidence type="ECO:0000259" key="5">
    <source>
        <dbReference type="Pfam" id="PF07992"/>
    </source>
</evidence>
<dbReference type="InterPro" id="IPR023753">
    <property type="entry name" value="FAD/NAD-binding_dom"/>
</dbReference>
<proteinExistence type="inferred from homology"/>
<dbReference type="PANTHER" id="PTHR43429:SF3">
    <property type="entry name" value="NITRITE REDUCTASE [NAD(P)H]"/>
    <property type="match status" value="1"/>
</dbReference>
<keyword evidence="3" id="KW-0285">Flavoprotein</keyword>
<evidence type="ECO:0000256" key="3">
    <source>
        <dbReference type="ARBA" id="ARBA00022630"/>
    </source>
</evidence>
<dbReference type="InterPro" id="IPR050260">
    <property type="entry name" value="FAD-bd_OxRdtase"/>
</dbReference>
<reference evidence="6 7" key="1">
    <citation type="submission" date="2020-02" db="EMBL/GenBank/DDBJ databases">
        <title>Nitrogenibacter mangrovi gen. nov., sp. nov. isolated from mangrove sediment, a denitrifying betaproteobacterium.</title>
        <authorList>
            <person name="Liao H."/>
            <person name="Tian Y."/>
        </authorList>
    </citation>
    <scope>NUCLEOTIDE SEQUENCE [LARGE SCALE GENOMIC DNA]</scope>
    <source>
        <strain evidence="6 7">M9-3-2</strain>
    </source>
</reference>
<evidence type="ECO:0000256" key="1">
    <source>
        <dbReference type="ARBA" id="ARBA00001974"/>
    </source>
</evidence>
<dbReference type="PRINTS" id="PR00368">
    <property type="entry name" value="FADPNR"/>
</dbReference>